<comment type="caution">
    <text evidence="10">The sequence shown here is derived from an EMBL/GenBank/DDBJ whole genome shotgun (WGS) entry which is preliminary data.</text>
</comment>
<keyword evidence="5 8" id="KW-0548">Nucleotidyltransferase</keyword>
<dbReference type="Gene3D" id="2.40.40.20">
    <property type="match status" value="1"/>
</dbReference>
<dbReference type="EMBL" id="LSMT01002182">
    <property type="protein sequence ID" value="PFX11588.1"/>
    <property type="molecule type" value="Genomic_DNA"/>
</dbReference>
<dbReference type="InterPro" id="IPR045867">
    <property type="entry name" value="DNA-dir_RpoC_beta_prime"/>
</dbReference>
<keyword evidence="6" id="KW-0677">Repeat</keyword>
<evidence type="ECO:0000256" key="2">
    <source>
        <dbReference type="ARBA" id="ARBA00022478"/>
    </source>
</evidence>
<dbReference type="InterPro" id="IPR000722">
    <property type="entry name" value="RNA_pol_asu"/>
</dbReference>
<sequence length="480" mass="54102">MAFASGSLAPLRDVKLVQFGVLSPDEIKRMSVTTEGGVKYSETMEGGKPKLGGLMDPRQGTIDCFSRCQTCTGNMTECPGHFGHIELARPVFHVGFYKMIIKCLRCVCFYCSKLLVDGNNPKVKEIVSKSHNQPRERLQDIYDLCKGRKLCEAGNFVDDEQQSVDLDEAEKKSHGGCGRNQPQIRRSGLDLTAEWEEVNEDSQEKKIPLTAEHVHEIFKRISDEECNILGMNPKFARPDWLIVTVLPVPPLAVRPSIVTSGYNARCQDDLTHKLSEVVKANSNLRRNELNGAAPHIIAEETKMLQYHVATLIDNDIPGLPRVMEKSRRPLKSVKQRLKSKEGRIRGNLMGKRVNFSARAVITPDPNLSLDQVGVPCTIAQNLTFPEIVTPFNINSMKELVHRGNNQHPGAKYIIRDNGEHIDLRSHPQESDLNLQLGYKVERHIRDDDVVMLNQQPSLHKMSMMGHRVKILPWSTLRLNL</sequence>
<dbReference type="STRING" id="50429.A0A2B4R5D0"/>
<dbReference type="AlphaFoldDB" id="A0A2B4R5D0"/>
<keyword evidence="3" id="KW-0597">Phosphoprotein</keyword>
<evidence type="ECO:0000256" key="6">
    <source>
        <dbReference type="ARBA" id="ARBA00022737"/>
    </source>
</evidence>
<dbReference type="OrthoDB" id="270392at2759"/>
<evidence type="ECO:0000256" key="3">
    <source>
        <dbReference type="ARBA" id="ARBA00022553"/>
    </source>
</evidence>
<dbReference type="Gene3D" id="3.30.1490.180">
    <property type="entry name" value="RNA polymerase ii"/>
    <property type="match status" value="1"/>
</dbReference>
<name>A0A2B4R5D0_STYPI</name>
<keyword evidence="11" id="KW-1185">Reference proteome</keyword>
<accession>A0A2B4R5D0</accession>
<keyword evidence="2 8" id="KW-0240">DNA-directed RNA polymerase</keyword>
<keyword evidence="4 8" id="KW-0808">Transferase</keyword>
<dbReference type="GO" id="GO:0003677">
    <property type="term" value="F:DNA binding"/>
    <property type="evidence" value="ECO:0007669"/>
    <property type="project" value="InterPro"/>
</dbReference>
<dbReference type="PANTHER" id="PTHR19376">
    <property type="entry name" value="DNA-DIRECTED RNA POLYMERASE"/>
    <property type="match status" value="1"/>
</dbReference>
<feature type="domain" description="RNA polymerase N-terminal" evidence="9">
    <location>
        <begin position="239"/>
        <end position="480"/>
    </location>
</feature>
<evidence type="ECO:0000256" key="1">
    <source>
        <dbReference type="ARBA" id="ARBA00006460"/>
    </source>
</evidence>
<dbReference type="SMART" id="SM00663">
    <property type="entry name" value="RPOLA_N"/>
    <property type="match status" value="1"/>
</dbReference>
<dbReference type="InterPro" id="IPR044893">
    <property type="entry name" value="RNA_pol_Rpb1_clamp_domain"/>
</dbReference>
<organism evidence="10 11">
    <name type="scientific">Stylophora pistillata</name>
    <name type="common">Smooth cauliflower coral</name>
    <dbReference type="NCBI Taxonomy" id="50429"/>
    <lineage>
        <taxon>Eukaryota</taxon>
        <taxon>Metazoa</taxon>
        <taxon>Cnidaria</taxon>
        <taxon>Anthozoa</taxon>
        <taxon>Hexacorallia</taxon>
        <taxon>Scleractinia</taxon>
        <taxon>Astrocoeniina</taxon>
        <taxon>Pocilloporidae</taxon>
        <taxon>Stylophora</taxon>
    </lineage>
</organism>
<dbReference type="InterPro" id="IPR007080">
    <property type="entry name" value="RNA_pol_Rpb1_1"/>
</dbReference>
<reference evidence="11" key="1">
    <citation type="journal article" date="2017" name="bioRxiv">
        <title>Comparative analysis of the genomes of Stylophora pistillata and Acropora digitifera provides evidence for extensive differences between species of corals.</title>
        <authorList>
            <person name="Voolstra C.R."/>
            <person name="Li Y."/>
            <person name="Liew Y.J."/>
            <person name="Baumgarten S."/>
            <person name="Zoccola D."/>
            <person name="Flot J.-F."/>
            <person name="Tambutte S."/>
            <person name="Allemand D."/>
            <person name="Aranda M."/>
        </authorList>
    </citation>
    <scope>NUCLEOTIDE SEQUENCE [LARGE SCALE GENOMIC DNA]</scope>
</reference>
<comment type="catalytic activity">
    <reaction evidence="8">
        <text>RNA(n) + a ribonucleoside 5'-triphosphate = RNA(n+1) + diphosphate</text>
        <dbReference type="Rhea" id="RHEA:21248"/>
        <dbReference type="Rhea" id="RHEA-COMP:14527"/>
        <dbReference type="Rhea" id="RHEA-COMP:17342"/>
        <dbReference type="ChEBI" id="CHEBI:33019"/>
        <dbReference type="ChEBI" id="CHEBI:61557"/>
        <dbReference type="ChEBI" id="CHEBI:140395"/>
        <dbReference type="EC" id="2.7.7.6"/>
    </reaction>
</comment>
<evidence type="ECO:0000256" key="7">
    <source>
        <dbReference type="ARBA" id="ARBA00023163"/>
    </source>
</evidence>
<dbReference type="Pfam" id="PF04997">
    <property type="entry name" value="RNA_pol_Rpb1_1"/>
    <property type="match status" value="1"/>
</dbReference>
<dbReference type="Pfam" id="PF00623">
    <property type="entry name" value="RNA_pol_Rpb1_2"/>
    <property type="match status" value="1"/>
</dbReference>
<evidence type="ECO:0000256" key="4">
    <source>
        <dbReference type="ARBA" id="ARBA00022679"/>
    </source>
</evidence>
<evidence type="ECO:0000256" key="8">
    <source>
        <dbReference type="RuleBase" id="RU004279"/>
    </source>
</evidence>
<dbReference type="GO" id="GO:0005665">
    <property type="term" value="C:RNA polymerase II, core complex"/>
    <property type="evidence" value="ECO:0007669"/>
    <property type="project" value="TreeGrafter"/>
</dbReference>
<evidence type="ECO:0000313" key="10">
    <source>
        <dbReference type="EMBL" id="PFX11588.1"/>
    </source>
</evidence>
<dbReference type="Gene3D" id="4.10.860.120">
    <property type="entry name" value="RNA polymerase II, clamp domain"/>
    <property type="match status" value="2"/>
</dbReference>
<dbReference type="GO" id="GO:0006351">
    <property type="term" value="P:DNA-templated transcription"/>
    <property type="evidence" value="ECO:0007669"/>
    <property type="project" value="InterPro"/>
</dbReference>
<gene>
    <name evidence="10" type="primary">RpII215</name>
    <name evidence="10" type="ORF">AWC38_SpisGene24619</name>
</gene>
<keyword evidence="7 8" id="KW-0804">Transcription</keyword>
<comment type="similarity">
    <text evidence="1 8">Belongs to the RNA polymerase beta' chain family.</text>
</comment>
<dbReference type="FunFam" id="4.10.860.120:FF:000005">
    <property type="entry name" value="DNA-directed RNA polymerase subunit"/>
    <property type="match status" value="1"/>
</dbReference>
<dbReference type="SUPFAM" id="SSF64484">
    <property type="entry name" value="beta and beta-prime subunits of DNA dependent RNA-polymerase"/>
    <property type="match status" value="1"/>
</dbReference>
<evidence type="ECO:0000256" key="5">
    <source>
        <dbReference type="ARBA" id="ARBA00022695"/>
    </source>
</evidence>
<dbReference type="PANTHER" id="PTHR19376:SF37">
    <property type="entry name" value="DNA-DIRECTED RNA POLYMERASE II SUBUNIT RPB1"/>
    <property type="match status" value="1"/>
</dbReference>
<dbReference type="GO" id="GO:0003899">
    <property type="term" value="F:DNA-directed RNA polymerase activity"/>
    <property type="evidence" value="ECO:0007669"/>
    <property type="project" value="UniProtKB-EC"/>
</dbReference>
<evidence type="ECO:0000259" key="9">
    <source>
        <dbReference type="SMART" id="SM00663"/>
    </source>
</evidence>
<evidence type="ECO:0000313" key="11">
    <source>
        <dbReference type="Proteomes" id="UP000225706"/>
    </source>
</evidence>
<feature type="non-terminal residue" evidence="10">
    <location>
        <position position="480"/>
    </location>
</feature>
<protein>
    <recommendedName>
        <fullName evidence="8">DNA-directed RNA polymerase subunit</fullName>
        <ecNumber evidence="8">2.7.7.6</ecNumber>
    </recommendedName>
</protein>
<dbReference type="InterPro" id="IPR006592">
    <property type="entry name" value="RNA_pol_N"/>
</dbReference>
<dbReference type="FunFam" id="3.30.1490.180:FF:000001">
    <property type="entry name" value="DNA-directed RNA polymerase subunit"/>
    <property type="match status" value="1"/>
</dbReference>
<proteinExistence type="inferred from homology"/>
<dbReference type="EC" id="2.7.7.6" evidence="8"/>
<comment type="function">
    <text evidence="8">DNA-dependent RNA polymerase catalyzes the transcription of DNA into RNA using the four ribonucleoside triphosphates as substrates.</text>
</comment>
<dbReference type="Proteomes" id="UP000225706">
    <property type="component" value="Unassembled WGS sequence"/>
</dbReference>